<sequence>MNRLAHMAVTAVTALGIATAPLPAAAETNDVAKTIAGLVALGIVAKVIDDHDDRKDREQALVEKRSPREESRWPQFGRDDRVLDNRGRWVEGDLRRYDRRAQPQPGWKRNTPLPERCLYVLDREGPGNRLVYSQNCLGRHFKWASRLPRDCRQYVRTRNDVVPVYSVLCLERDGWRVSRR</sequence>
<dbReference type="KEGG" id="salo:EF888_00370"/>
<keyword evidence="1" id="KW-0732">Signal</keyword>
<reference evidence="2 3" key="1">
    <citation type="submission" date="2018-05" db="EMBL/GenBank/DDBJ databases">
        <title>Genomic Encyclopedia of Type Strains, Phase IV (KMG-IV): sequencing the most valuable type-strain genomes for metagenomic binning, comparative biology and taxonomic classification.</title>
        <authorList>
            <person name="Goeker M."/>
        </authorList>
    </citation>
    <scope>NUCLEOTIDE SEQUENCE [LARGE SCALE GENOMIC DNA]</scope>
    <source>
        <strain evidence="2 3">DSM 103371</strain>
    </source>
</reference>
<dbReference type="OrthoDB" id="7876829at2"/>
<accession>A0A316G6X7</accession>
<protein>
    <submittedName>
        <fullName evidence="2">Uncharacterized protein</fullName>
    </submittedName>
</protein>
<dbReference type="RefSeq" id="WP_126918444.1">
    <property type="nucleotide sequence ID" value="NZ_CP034588.1"/>
</dbReference>
<feature type="chain" id="PRO_5016284749" evidence="1">
    <location>
        <begin position="27"/>
        <end position="180"/>
    </location>
</feature>
<evidence type="ECO:0000256" key="1">
    <source>
        <dbReference type="SAM" id="SignalP"/>
    </source>
</evidence>
<dbReference type="AlphaFoldDB" id="A0A316G6X7"/>
<feature type="signal peptide" evidence="1">
    <location>
        <begin position="1"/>
        <end position="26"/>
    </location>
</feature>
<evidence type="ECO:0000313" key="2">
    <source>
        <dbReference type="EMBL" id="PWK56664.1"/>
    </source>
</evidence>
<gene>
    <name evidence="2" type="ORF">C8D95_104338</name>
</gene>
<dbReference type="Proteomes" id="UP000245390">
    <property type="component" value="Unassembled WGS sequence"/>
</dbReference>
<name>A0A316G6X7_9RHOB</name>
<comment type="caution">
    <text evidence="2">The sequence shown here is derived from an EMBL/GenBank/DDBJ whole genome shotgun (WGS) entry which is preliminary data.</text>
</comment>
<proteinExistence type="predicted"/>
<dbReference type="EMBL" id="QGGV01000004">
    <property type="protein sequence ID" value="PWK56664.1"/>
    <property type="molecule type" value="Genomic_DNA"/>
</dbReference>
<keyword evidence="3" id="KW-1185">Reference proteome</keyword>
<organism evidence="2 3">
    <name type="scientific">Silicimonas algicola</name>
    <dbReference type="NCBI Taxonomy" id="1826607"/>
    <lineage>
        <taxon>Bacteria</taxon>
        <taxon>Pseudomonadati</taxon>
        <taxon>Pseudomonadota</taxon>
        <taxon>Alphaproteobacteria</taxon>
        <taxon>Rhodobacterales</taxon>
        <taxon>Paracoccaceae</taxon>
    </lineage>
</organism>
<evidence type="ECO:0000313" key="3">
    <source>
        <dbReference type="Proteomes" id="UP000245390"/>
    </source>
</evidence>